<evidence type="ECO:0000313" key="5">
    <source>
        <dbReference type="Proteomes" id="UP000284902"/>
    </source>
</evidence>
<dbReference type="EMBL" id="QRHG01000010">
    <property type="protein sequence ID" value="RHF61749.1"/>
    <property type="molecule type" value="Genomic_DNA"/>
</dbReference>
<evidence type="ECO:0000313" key="4">
    <source>
        <dbReference type="Proteomes" id="UP000260793"/>
    </source>
</evidence>
<dbReference type="Proteomes" id="UP000260793">
    <property type="component" value="Unassembled WGS sequence"/>
</dbReference>
<dbReference type="EMBL" id="QSQN01000026">
    <property type="protein sequence ID" value="RGK38432.1"/>
    <property type="molecule type" value="Genomic_DNA"/>
</dbReference>
<evidence type="ECO:0000313" key="6">
    <source>
        <dbReference type="Proteomes" id="UP000285832"/>
    </source>
</evidence>
<dbReference type="Proteomes" id="UP000284902">
    <property type="component" value="Unassembled WGS sequence"/>
</dbReference>
<evidence type="ECO:0000313" key="2">
    <source>
        <dbReference type="EMBL" id="RHF61749.1"/>
    </source>
</evidence>
<dbReference type="InterPro" id="IPR022476">
    <property type="entry name" value="Spore_YabP/YqfC"/>
</dbReference>
<dbReference type="RefSeq" id="WP_005612247.1">
    <property type="nucleotide sequence ID" value="NZ_CABKOA010000009.1"/>
</dbReference>
<gene>
    <name evidence="3" type="ORF">DW116_08105</name>
    <name evidence="2" type="ORF">DW672_05535</name>
    <name evidence="1" type="ORF">DXD17_10075</name>
</gene>
<comment type="caution">
    <text evidence="1">The sequence shown here is derived from an EMBL/GenBank/DDBJ whole genome shotgun (WGS) entry which is preliminary data.</text>
</comment>
<proteinExistence type="predicted"/>
<sequence length="100" mass="11383">MCGIFMDREQLAERFAEAASMPRDVVMGASVITITGRNEICIENYRGILEYTDLLIRVQTKSGQIRLSGKNLQIEYYTNDEMKITGRIVQLEFTDGRKTG</sequence>
<accession>A0A3E4LMW8</accession>
<evidence type="ECO:0000313" key="1">
    <source>
        <dbReference type="EMBL" id="RGK38432.1"/>
    </source>
</evidence>
<organism evidence="1 4">
    <name type="scientific">[Ruminococcus] lactaris</name>
    <dbReference type="NCBI Taxonomy" id="46228"/>
    <lineage>
        <taxon>Bacteria</taxon>
        <taxon>Bacillati</taxon>
        <taxon>Bacillota</taxon>
        <taxon>Clostridia</taxon>
        <taxon>Lachnospirales</taxon>
        <taxon>Lachnospiraceae</taxon>
        <taxon>Mediterraneibacter</taxon>
    </lineage>
</organism>
<evidence type="ECO:0000313" key="3">
    <source>
        <dbReference type="EMBL" id="RHJ61127.1"/>
    </source>
</evidence>
<dbReference type="AlphaFoldDB" id="A0A3E4LMW8"/>
<name>A0A3E4LMW8_9FIRM</name>
<dbReference type="Pfam" id="PF07873">
    <property type="entry name" value="YabP"/>
    <property type="match status" value="1"/>
</dbReference>
<dbReference type="GeneID" id="77334158"/>
<reference evidence="4 5" key="1">
    <citation type="submission" date="2018-08" db="EMBL/GenBank/DDBJ databases">
        <title>A genome reference for cultivated species of the human gut microbiota.</title>
        <authorList>
            <person name="Zou Y."/>
            <person name="Xue W."/>
            <person name="Luo G."/>
        </authorList>
    </citation>
    <scope>NUCLEOTIDE SEQUENCE [LARGE SCALE GENOMIC DNA]</scope>
    <source>
        <strain evidence="3 6">AM09-9</strain>
        <strain evidence="2 5">AM25-1LB</strain>
        <strain evidence="1 4">TF11-7</strain>
    </source>
</reference>
<dbReference type="Proteomes" id="UP000285832">
    <property type="component" value="Unassembled WGS sequence"/>
</dbReference>
<protein>
    <submittedName>
        <fullName evidence="1">Sporulation protein</fullName>
    </submittedName>
</protein>
<dbReference type="EMBL" id="QRMI01000018">
    <property type="protein sequence ID" value="RHJ61127.1"/>
    <property type="molecule type" value="Genomic_DNA"/>
</dbReference>